<gene>
    <name evidence="1" type="ORF">TNCT_511511</name>
</gene>
<name>A0A8X6H7S5_TRICU</name>
<protein>
    <submittedName>
        <fullName evidence="1">Uncharacterized protein</fullName>
    </submittedName>
</protein>
<dbReference type="Proteomes" id="UP000887116">
    <property type="component" value="Unassembled WGS sequence"/>
</dbReference>
<evidence type="ECO:0000313" key="1">
    <source>
        <dbReference type="EMBL" id="GFQ81429.1"/>
    </source>
</evidence>
<evidence type="ECO:0000313" key="2">
    <source>
        <dbReference type="Proteomes" id="UP000887116"/>
    </source>
</evidence>
<comment type="caution">
    <text evidence="1">The sequence shown here is derived from an EMBL/GenBank/DDBJ whole genome shotgun (WGS) entry which is preliminary data.</text>
</comment>
<keyword evidence="2" id="KW-1185">Reference proteome</keyword>
<organism evidence="1 2">
    <name type="scientific">Trichonephila clavata</name>
    <name type="common">Joro spider</name>
    <name type="synonym">Nephila clavata</name>
    <dbReference type="NCBI Taxonomy" id="2740835"/>
    <lineage>
        <taxon>Eukaryota</taxon>
        <taxon>Metazoa</taxon>
        <taxon>Ecdysozoa</taxon>
        <taxon>Arthropoda</taxon>
        <taxon>Chelicerata</taxon>
        <taxon>Arachnida</taxon>
        <taxon>Araneae</taxon>
        <taxon>Araneomorphae</taxon>
        <taxon>Entelegynae</taxon>
        <taxon>Araneoidea</taxon>
        <taxon>Nephilidae</taxon>
        <taxon>Trichonephila</taxon>
    </lineage>
</organism>
<proteinExistence type="predicted"/>
<reference evidence="1" key="1">
    <citation type="submission" date="2020-07" db="EMBL/GenBank/DDBJ databases">
        <title>Multicomponent nature underlies the extraordinary mechanical properties of spider dragline silk.</title>
        <authorList>
            <person name="Kono N."/>
            <person name="Nakamura H."/>
            <person name="Mori M."/>
            <person name="Yoshida Y."/>
            <person name="Ohtoshi R."/>
            <person name="Malay A.D."/>
            <person name="Moran D.A.P."/>
            <person name="Tomita M."/>
            <person name="Numata K."/>
            <person name="Arakawa K."/>
        </authorList>
    </citation>
    <scope>NUCLEOTIDE SEQUENCE</scope>
</reference>
<accession>A0A8X6H7S5</accession>
<dbReference type="EMBL" id="BMAO01012434">
    <property type="protein sequence ID" value="GFQ81429.1"/>
    <property type="molecule type" value="Genomic_DNA"/>
</dbReference>
<dbReference type="AlphaFoldDB" id="A0A8X6H7S5"/>
<sequence length="120" mass="14193">MAWDIKSFEVNGTVTCYPAVFTRDLVLGSPSLQLLQIEDETNSFKLCLHFTTERIANHESTRCLRCTLRPGCPSQRHQILRLWIGNWTSVRSGSDRLPRQRRHLHSDQRFLERHHHQIRF</sequence>